<dbReference type="PANTHER" id="PTHR21666:SF289">
    <property type="entry name" value="L-ALA--D-GLU ENDOPEPTIDASE"/>
    <property type="match status" value="1"/>
</dbReference>
<organism evidence="4 5">
    <name type="scientific">Anaerosporobacter mobilis DSM 15930</name>
    <dbReference type="NCBI Taxonomy" id="1120996"/>
    <lineage>
        <taxon>Bacteria</taxon>
        <taxon>Bacillati</taxon>
        <taxon>Bacillota</taxon>
        <taxon>Clostridia</taxon>
        <taxon>Lachnospirales</taxon>
        <taxon>Lachnospiraceae</taxon>
        <taxon>Anaerosporobacter</taxon>
    </lineage>
</organism>
<reference evidence="4 5" key="1">
    <citation type="submission" date="2016-11" db="EMBL/GenBank/DDBJ databases">
        <authorList>
            <person name="Jaros S."/>
            <person name="Januszkiewicz K."/>
            <person name="Wedrychowicz H."/>
        </authorList>
    </citation>
    <scope>NUCLEOTIDE SEQUENCE [LARGE SCALE GENOMIC DNA]</scope>
    <source>
        <strain evidence="4 5">DSM 15930</strain>
    </source>
</reference>
<dbReference type="Proteomes" id="UP000184038">
    <property type="component" value="Unassembled WGS sequence"/>
</dbReference>
<feature type="domain" description="M23ase beta-sheet core" evidence="3">
    <location>
        <begin position="161"/>
        <end position="272"/>
    </location>
</feature>
<keyword evidence="2" id="KW-0472">Membrane</keyword>
<dbReference type="Gene3D" id="2.70.70.10">
    <property type="entry name" value="Glucose Permease (Domain IIA)"/>
    <property type="match status" value="1"/>
</dbReference>
<dbReference type="AlphaFoldDB" id="A0A1M7GYA8"/>
<evidence type="ECO:0000313" key="5">
    <source>
        <dbReference type="Proteomes" id="UP000184038"/>
    </source>
</evidence>
<evidence type="ECO:0000256" key="1">
    <source>
        <dbReference type="ARBA" id="ARBA00022729"/>
    </source>
</evidence>
<keyword evidence="2" id="KW-1133">Transmembrane helix</keyword>
<evidence type="ECO:0000256" key="2">
    <source>
        <dbReference type="SAM" id="Phobius"/>
    </source>
</evidence>
<dbReference type="EMBL" id="FRCP01000007">
    <property type="protein sequence ID" value="SHM21255.1"/>
    <property type="molecule type" value="Genomic_DNA"/>
</dbReference>
<keyword evidence="5" id="KW-1185">Reference proteome</keyword>
<dbReference type="SUPFAM" id="SSF51261">
    <property type="entry name" value="Duplicated hybrid motif"/>
    <property type="match status" value="1"/>
</dbReference>
<name>A0A1M7GYA8_9FIRM</name>
<protein>
    <submittedName>
        <fullName evidence="4">Peptidase family M23</fullName>
    </submittedName>
</protein>
<gene>
    <name evidence="4" type="ORF">SAMN02746066_01190</name>
</gene>
<dbReference type="PANTHER" id="PTHR21666">
    <property type="entry name" value="PEPTIDASE-RELATED"/>
    <property type="match status" value="1"/>
</dbReference>
<evidence type="ECO:0000313" key="4">
    <source>
        <dbReference type="EMBL" id="SHM21255.1"/>
    </source>
</evidence>
<dbReference type="RefSeq" id="WP_073284491.1">
    <property type="nucleotide sequence ID" value="NZ_FRCP01000007.1"/>
</dbReference>
<dbReference type="GO" id="GO:0004222">
    <property type="term" value="F:metalloendopeptidase activity"/>
    <property type="evidence" value="ECO:0007669"/>
    <property type="project" value="TreeGrafter"/>
</dbReference>
<keyword evidence="1" id="KW-0732">Signal</keyword>
<proteinExistence type="predicted"/>
<keyword evidence="2" id="KW-0812">Transmembrane</keyword>
<dbReference type="InterPro" id="IPR050570">
    <property type="entry name" value="Cell_wall_metabolism_enzyme"/>
</dbReference>
<accession>A0A1M7GYA8</accession>
<dbReference type="CDD" id="cd12797">
    <property type="entry name" value="M23_peptidase"/>
    <property type="match status" value="1"/>
</dbReference>
<dbReference type="Pfam" id="PF01551">
    <property type="entry name" value="Peptidase_M23"/>
    <property type="match status" value="1"/>
</dbReference>
<dbReference type="InterPro" id="IPR016047">
    <property type="entry name" value="M23ase_b-sheet_dom"/>
</dbReference>
<feature type="transmembrane region" description="Helical" evidence="2">
    <location>
        <begin position="7"/>
        <end position="28"/>
    </location>
</feature>
<dbReference type="InterPro" id="IPR011055">
    <property type="entry name" value="Dup_hybrid_motif"/>
</dbReference>
<dbReference type="STRING" id="1120996.SAMN02746066_01190"/>
<evidence type="ECO:0000259" key="3">
    <source>
        <dbReference type="Pfam" id="PF01551"/>
    </source>
</evidence>
<sequence length="291" mass="33715">MKRKKDKILIVASILVLASINVFLLSYIHTTLSYQNMVRKLHTLDVNMELFRSMEFKENSLEMLLSENDKKHPDKIENITLSMMLNSYSCTKKGIFKYQKLSETMVKKVCETQIYQKLYERYKTILTDIQYFPVPEDLDKKYLVSFENSWGNPRTYGGDRRHEGTDIMAKENIRGIYPVVSVSDGVVENKGWLEQGGYRIGVRSESGAYYYYAHLYSYAPDLKVGDKVLAGQLLGFMGDSGYSKVEGTTGNFDVHLHFGIYYMEGDEETSVNPYYILKYLEHYKLSYAFGK</sequence>